<dbReference type="AlphaFoldDB" id="A0AAD3H8L9"/>
<evidence type="ECO:0000256" key="1">
    <source>
        <dbReference type="SAM" id="MobiDB-lite"/>
    </source>
</evidence>
<dbReference type="Proteomes" id="UP001054902">
    <property type="component" value="Unassembled WGS sequence"/>
</dbReference>
<evidence type="ECO:0000313" key="2">
    <source>
        <dbReference type="EMBL" id="GFH53989.1"/>
    </source>
</evidence>
<organism evidence="2 3">
    <name type="scientific">Chaetoceros tenuissimus</name>
    <dbReference type="NCBI Taxonomy" id="426638"/>
    <lineage>
        <taxon>Eukaryota</taxon>
        <taxon>Sar</taxon>
        <taxon>Stramenopiles</taxon>
        <taxon>Ochrophyta</taxon>
        <taxon>Bacillariophyta</taxon>
        <taxon>Coscinodiscophyceae</taxon>
        <taxon>Chaetocerotophycidae</taxon>
        <taxon>Chaetocerotales</taxon>
        <taxon>Chaetocerotaceae</taxon>
        <taxon>Chaetoceros</taxon>
    </lineage>
</organism>
<reference evidence="2 3" key="1">
    <citation type="journal article" date="2021" name="Sci. Rep.">
        <title>The genome of the diatom Chaetoceros tenuissimus carries an ancient integrated fragment of an extant virus.</title>
        <authorList>
            <person name="Hongo Y."/>
            <person name="Kimura K."/>
            <person name="Takaki Y."/>
            <person name="Yoshida Y."/>
            <person name="Baba S."/>
            <person name="Kobayashi G."/>
            <person name="Nagasaki K."/>
            <person name="Hano T."/>
            <person name="Tomaru Y."/>
        </authorList>
    </citation>
    <scope>NUCLEOTIDE SEQUENCE [LARGE SCALE GENOMIC DNA]</scope>
    <source>
        <strain evidence="2 3">NIES-3715</strain>
    </source>
</reference>
<protein>
    <submittedName>
        <fullName evidence="2">Uncharacterized protein</fullName>
    </submittedName>
</protein>
<evidence type="ECO:0000313" key="3">
    <source>
        <dbReference type="Proteomes" id="UP001054902"/>
    </source>
</evidence>
<comment type="caution">
    <text evidence="2">The sequence shown here is derived from an EMBL/GenBank/DDBJ whole genome shotgun (WGS) entry which is preliminary data.</text>
</comment>
<sequence length="197" mass="22495">MNPAAYKDLRDSSLCIYPSETQIKGWRKKSAVEEGVDPSIYGRLQERLNMKNTKETEYVQLLVDEMELQSGIYTNVMTNKVVGIVPVGQLLEDIRNEIHDATKELVQEMQREDQKSEVDNYDKNKINNKPNSQQSTDKGNFVPALYVNQWRIRTSFNKSANVPCYVMVQSGATTLVIILTTEFITKIDTNMFSEATT</sequence>
<feature type="compositionally biased region" description="Basic and acidic residues" evidence="1">
    <location>
        <begin position="108"/>
        <end position="125"/>
    </location>
</feature>
<proteinExistence type="predicted"/>
<accession>A0AAD3H8L9</accession>
<gene>
    <name evidence="2" type="ORF">CTEN210_10465</name>
</gene>
<dbReference type="EMBL" id="BLLK01000047">
    <property type="protein sequence ID" value="GFH53989.1"/>
    <property type="molecule type" value="Genomic_DNA"/>
</dbReference>
<feature type="region of interest" description="Disordered" evidence="1">
    <location>
        <begin position="108"/>
        <end position="138"/>
    </location>
</feature>
<feature type="compositionally biased region" description="Polar residues" evidence="1">
    <location>
        <begin position="127"/>
        <end position="138"/>
    </location>
</feature>
<name>A0AAD3H8L9_9STRA</name>
<keyword evidence="3" id="KW-1185">Reference proteome</keyword>